<dbReference type="GO" id="GO:0003677">
    <property type="term" value="F:DNA binding"/>
    <property type="evidence" value="ECO:0007669"/>
    <property type="project" value="InterPro"/>
</dbReference>
<organism evidence="1 7">
    <name type="scientific">Roseburia intestinalis</name>
    <dbReference type="NCBI Taxonomy" id="166486"/>
    <lineage>
        <taxon>Bacteria</taxon>
        <taxon>Bacillati</taxon>
        <taxon>Bacillota</taxon>
        <taxon>Clostridia</taxon>
        <taxon>Lachnospirales</taxon>
        <taxon>Lachnospiraceae</taxon>
        <taxon>Roseburia</taxon>
    </lineage>
</organism>
<reference evidence="1 7" key="1">
    <citation type="submission" date="2015-09" db="EMBL/GenBank/DDBJ databases">
        <authorList>
            <consortium name="Pathogen Informatics"/>
        </authorList>
    </citation>
    <scope>NUCLEOTIDE SEQUENCE [LARGE SCALE GENOMIC DNA]</scope>
    <source>
        <strain evidence="1 7">2789STDY5834960</strain>
    </source>
</reference>
<gene>
    <name evidence="6" type="ORF">DW264_14085</name>
    <name evidence="5" type="ORF">DW856_04630</name>
    <name evidence="4" type="ORF">DW927_04315</name>
    <name evidence="1" type="ORF">ERS852572_02081</name>
    <name evidence="3" type="ORF">GCK47_03425</name>
    <name evidence="2" type="ORF">GMD50_06620</name>
</gene>
<dbReference type="EMBL" id="QRID01000015">
    <property type="protein sequence ID" value="RHG26680.1"/>
    <property type="molecule type" value="Genomic_DNA"/>
</dbReference>
<evidence type="ECO:0000313" key="10">
    <source>
        <dbReference type="Proteomes" id="UP000284465"/>
    </source>
</evidence>
<dbReference type="OrthoDB" id="3233490at2"/>
<evidence type="ECO:0000313" key="12">
    <source>
        <dbReference type="Proteomes" id="UP000479531"/>
    </source>
</evidence>
<dbReference type="SUPFAM" id="SSF47413">
    <property type="entry name" value="lambda repressor-like DNA-binding domains"/>
    <property type="match status" value="1"/>
</dbReference>
<sequence length="144" mass="16141">MDQKTTGELMQLLSSAKNISDLKQYTDALADMTSSVTFPEYLNELMHARGVTASKLISAAQIQRNYGYQILDGRRSPSRDKVISLCLALKLELPETQRALTLTKNGQLYSKNKRDSILIFAFGKKLSVIDTNVLLEEMNEPVLN</sequence>
<evidence type="ECO:0000313" key="2">
    <source>
        <dbReference type="EMBL" id="MTR84739.1"/>
    </source>
</evidence>
<dbReference type="EMBL" id="WNAJ01000005">
    <property type="protein sequence ID" value="MTR84739.1"/>
    <property type="molecule type" value="Genomic_DNA"/>
</dbReference>
<dbReference type="EMBL" id="QSHO01000003">
    <property type="protein sequence ID" value="RHC19180.1"/>
    <property type="molecule type" value="Genomic_DNA"/>
</dbReference>
<dbReference type="Proteomes" id="UP000478483">
    <property type="component" value="Unassembled WGS sequence"/>
</dbReference>
<dbReference type="Proteomes" id="UP000283513">
    <property type="component" value="Unassembled WGS sequence"/>
</dbReference>
<dbReference type="RefSeq" id="WP_006856363.1">
    <property type="nucleotide sequence ID" value="NZ_CABIYH010000014.1"/>
</dbReference>
<dbReference type="Proteomes" id="UP000479531">
    <property type="component" value="Unassembled WGS sequence"/>
</dbReference>
<evidence type="ECO:0000313" key="8">
    <source>
        <dbReference type="Proteomes" id="UP000283513"/>
    </source>
</evidence>
<evidence type="ECO:0000313" key="6">
    <source>
        <dbReference type="EMBL" id="RHG26680.1"/>
    </source>
</evidence>
<dbReference type="EMBL" id="WGGT01000003">
    <property type="protein sequence ID" value="MVQ44788.1"/>
    <property type="molecule type" value="Genomic_DNA"/>
</dbReference>
<reference evidence="8 9" key="2">
    <citation type="submission" date="2018-08" db="EMBL/GenBank/DDBJ databases">
        <title>A genome reference for cultivated species of the human gut microbiota.</title>
        <authorList>
            <person name="Zou Y."/>
            <person name="Xue W."/>
            <person name="Luo G."/>
        </authorList>
    </citation>
    <scope>NUCLEOTIDE SEQUENCE [LARGE SCALE GENOMIC DNA]</scope>
    <source>
        <strain evidence="6 9">AM22-21LB</strain>
        <strain evidence="5 8">AM37-1AC</strain>
        <strain evidence="4 10">AM43-11</strain>
    </source>
</reference>
<dbReference type="CDD" id="cd00093">
    <property type="entry name" value="HTH_XRE"/>
    <property type="match status" value="1"/>
</dbReference>
<evidence type="ECO:0000313" key="3">
    <source>
        <dbReference type="EMBL" id="MVQ44788.1"/>
    </source>
</evidence>
<protein>
    <submittedName>
        <fullName evidence="2">XRE family transcriptional regulator</fullName>
    </submittedName>
</protein>
<dbReference type="Proteomes" id="UP000284051">
    <property type="component" value="Unassembled WGS sequence"/>
</dbReference>
<evidence type="ECO:0000313" key="5">
    <source>
        <dbReference type="EMBL" id="RHC19180.1"/>
    </source>
</evidence>
<dbReference type="InterPro" id="IPR010982">
    <property type="entry name" value="Lambda_DNA-bd_dom_sf"/>
</dbReference>
<evidence type="ECO:0000313" key="4">
    <source>
        <dbReference type="EMBL" id="RHA69230.1"/>
    </source>
</evidence>
<reference evidence="3 12" key="4">
    <citation type="submission" date="2019-10" db="EMBL/GenBank/DDBJ databases">
        <title>Roseburia spp. ameliorate alcoholic fatty liver via restoration of gut barrier function.</title>
        <authorList>
            <person name="Seo B."/>
            <person name="Ko G."/>
        </authorList>
    </citation>
    <scope>NUCLEOTIDE SEQUENCE [LARGE SCALE GENOMIC DNA]</scope>
    <source>
        <strain evidence="3 12">SNUG30017</strain>
    </source>
</reference>
<evidence type="ECO:0000313" key="1">
    <source>
        <dbReference type="EMBL" id="CUN13538.1"/>
    </source>
</evidence>
<name>A0A173UIZ7_9FIRM</name>
<dbReference type="Proteomes" id="UP000095350">
    <property type="component" value="Unassembled WGS sequence"/>
</dbReference>
<dbReference type="Proteomes" id="UP000284465">
    <property type="component" value="Unassembled WGS sequence"/>
</dbReference>
<dbReference type="AlphaFoldDB" id="A0A173UIZ7"/>
<evidence type="ECO:0000313" key="11">
    <source>
        <dbReference type="Proteomes" id="UP000478483"/>
    </source>
</evidence>
<accession>A0A173UIZ7</accession>
<dbReference type="InterPro" id="IPR001387">
    <property type="entry name" value="Cro/C1-type_HTH"/>
</dbReference>
<dbReference type="GeneID" id="61434627"/>
<dbReference type="Gene3D" id="1.10.260.40">
    <property type="entry name" value="lambda repressor-like DNA-binding domains"/>
    <property type="match status" value="1"/>
</dbReference>
<evidence type="ECO:0000313" key="9">
    <source>
        <dbReference type="Proteomes" id="UP000284051"/>
    </source>
</evidence>
<reference evidence="2 11" key="3">
    <citation type="journal article" date="2019" name="Nat. Med.">
        <title>A library of human gut bacterial isolates paired with longitudinal multiomics data enables mechanistic microbiome research.</title>
        <authorList>
            <person name="Poyet M."/>
            <person name="Groussin M."/>
            <person name="Gibbons S.M."/>
            <person name="Avila-Pacheco J."/>
            <person name="Jiang X."/>
            <person name="Kearney S.M."/>
            <person name="Perrotta A.R."/>
            <person name="Berdy B."/>
            <person name="Zhao S."/>
            <person name="Lieberman T.D."/>
            <person name="Swanson P.K."/>
            <person name="Smith M."/>
            <person name="Roesemann S."/>
            <person name="Alexander J.E."/>
            <person name="Rich S.A."/>
            <person name="Livny J."/>
            <person name="Vlamakis H."/>
            <person name="Clish C."/>
            <person name="Bullock K."/>
            <person name="Deik A."/>
            <person name="Scott J."/>
            <person name="Pierce K.A."/>
            <person name="Xavier R.J."/>
            <person name="Alm E.J."/>
        </authorList>
    </citation>
    <scope>NUCLEOTIDE SEQUENCE [LARGE SCALE GENOMIC DNA]</scope>
    <source>
        <strain evidence="2 11">BIOML-A1</strain>
    </source>
</reference>
<evidence type="ECO:0000313" key="7">
    <source>
        <dbReference type="Proteomes" id="UP000095350"/>
    </source>
</evidence>
<dbReference type="EMBL" id="CYXZ01000014">
    <property type="protein sequence ID" value="CUN13538.1"/>
    <property type="molecule type" value="Genomic_DNA"/>
</dbReference>
<proteinExistence type="predicted"/>
<dbReference type="PaxDb" id="166486-ERS852572_02081"/>
<dbReference type="EMBL" id="QSFP01000003">
    <property type="protein sequence ID" value="RHA69230.1"/>
    <property type="molecule type" value="Genomic_DNA"/>
</dbReference>